<reference evidence="2" key="1">
    <citation type="journal article" date="2012" name="Science">
        <title>The Paleozoic origin of enzymatic lignin decomposition reconstructed from 31 fungal genomes.</title>
        <authorList>
            <person name="Floudas D."/>
            <person name="Binder M."/>
            <person name="Riley R."/>
            <person name="Barry K."/>
            <person name="Blanchette R.A."/>
            <person name="Henrissat B."/>
            <person name="Martinez A.T."/>
            <person name="Otillar R."/>
            <person name="Spatafora J.W."/>
            <person name="Yadav J.S."/>
            <person name="Aerts A."/>
            <person name="Benoit I."/>
            <person name="Boyd A."/>
            <person name="Carlson A."/>
            <person name="Copeland A."/>
            <person name="Coutinho P.M."/>
            <person name="de Vries R.P."/>
            <person name="Ferreira P."/>
            <person name="Findley K."/>
            <person name="Foster B."/>
            <person name="Gaskell J."/>
            <person name="Glotzer D."/>
            <person name="Gorecki P."/>
            <person name="Heitman J."/>
            <person name="Hesse C."/>
            <person name="Hori C."/>
            <person name="Igarashi K."/>
            <person name="Jurgens J.A."/>
            <person name="Kallen N."/>
            <person name="Kersten P."/>
            <person name="Kohler A."/>
            <person name="Kuees U."/>
            <person name="Kumar T.K.A."/>
            <person name="Kuo A."/>
            <person name="LaButti K."/>
            <person name="Larrondo L.F."/>
            <person name="Lindquist E."/>
            <person name="Ling A."/>
            <person name="Lombard V."/>
            <person name="Lucas S."/>
            <person name="Lundell T."/>
            <person name="Martin R."/>
            <person name="McLaughlin D.J."/>
            <person name="Morgenstern I."/>
            <person name="Morin E."/>
            <person name="Murat C."/>
            <person name="Nagy L.G."/>
            <person name="Nolan M."/>
            <person name="Ohm R.A."/>
            <person name="Patyshakuliyeva A."/>
            <person name="Rokas A."/>
            <person name="Ruiz-Duenas F.J."/>
            <person name="Sabat G."/>
            <person name="Salamov A."/>
            <person name="Samejima M."/>
            <person name="Schmutz J."/>
            <person name="Slot J.C."/>
            <person name="St John F."/>
            <person name="Stenlid J."/>
            <person name="Sun H."/>
            <person name="Sun S."/>
            <person name="Syed K."/>
            <person name="Tsang A."/>
            <person name="Wiebenga A."/>
            <person name="Young D."/>
            <person name="Pisabarro A."/>
            <person name="Eastwood D.C."/>
            <person name="Martin F."/>
            <person name="Cullen D."/>
            <person name="Grigoriev I.V."/>
            <person name="Hibbett D.S."/>
        </authorList>
    </citation>
    <scope>NUCLEOTIDE SEQUENCE [LARGE SCALE GENOMIC DNA]</scope>
    <source>
        <strain evidence="2">RWD-64-598 SS2</strain>
    </source>
</reference>
<dbReference type="EMBL" id="JH711582">
    <property type="protein sequence ID" value="EIW78601.1"/>
    <property type="molecule type" value="Genomic_DNA"/>
</dbReference>
<dbReference type="KEGG" id="cput:CONPUDRAFT_75233"/>
<evidence type="ECO:0000313" key="1">
    <source>
        <dbReference type="EMBL" id="EIW78601.1"/>
    </source>
</evidence>
<dbReference type="RefSeq" id="XP_007771177.1">
    <property type="nucleotide sequence ID" value="XM_007772987.1"/>
</dbReference>
<protein>
    <recommendedName>
        <fullName evidence="3">F-box domain-containing protein</fullName>
    </recommendedName>
</protein>
<name>A0A5M3MJ06_CONPW</name>
<accession>A0A5M3MJ06</accession>
<dbReference type="GeneID" id="19209310"/>
<gene>
    <name evidence="1" type="ORF">CONPUDRAFT_75233</name>
</gene>
<comment type="caution">
    <text evidence="1">The sequence shown here is derived from an EMBL/GenBank/DDBJ whole genome shotgun (WGS) entry which is preliminary data.</text>
</comment>
<organism evidence="1 2">
    <name type="scientific">Coniophora puteana (strain RWD-64-598)</name>
    <name type="common">Brown rot fungus</name>
    <dbReference type="NCBI Taxonomy" id="741705"/>
    <lineage>
        <taxon>Eukaryota</taxon>
        <taxon>Fungi</taxon>
        <taxon>Dikarya</taxon>
        <taxon>Basidiomycota</taxon>
        <taxon>Agaricomycotina</taxon>
        <taxon>Agaricomycetes</taxon>
        <taxon>Agaricomycetidae</taxon>
        <taxon>Boletales</taxon>
        <taxon>Coniophorineae</taxon>
        <taxon>Coniophoraceae</taxon>
        <taxon>Coniophora</taxon>
    </lineage>
</organism>
<dbReference type="Gene3D" id="3.80.10.10">
    <property type="entry name" value="Ribonuclease Inhibitor"/>
    <property type="match status" value="1"/>
</dbReference>
<dbReference type="AlphaFoldDB" id="A0A5M3MJ06"/>
<evidence type="ECO:0008006" key="3">
    <source>
        <dbReference type="Google" id="ProtNLM"/>
    </source>
</evidence>
<keyword evidence="2" id="KW-1185">Reference proteome</keyword>
<sequence length="397" mass="44541">MLNRCKSALLVLRLSSTNSSWWKALQEYEWLSRCREPRPQLSGDARPDPLISQMATQLASCLEVLVIEDTRAQKLAIPMHWTETASRLRTLALKGCSLPSWGPSPCFKNLTFLSLDSHSQPTLSELAATLSRLQRLQTLVLSCLTKVDSGHTPSSAHRVALSQLCGLVLIGRGAQCLNLLSHLSVPTTVKLFLKCSPVEDGTDLSAALAYSLESQYRSASTQSESLRFRTSWGLHLTADQTRELTALAVPRSRPGQFLDPQLQLMVEFNNNQTRSRVVTSIVRGLCLQHIEFLQIQGLDFIDQRHWRDIWTELPSLKLLTWNFPHSLAFCLFSISLVPLGGEDTADTAQKKIYPLPQLQQLYLTHMTMLNLDWVDPNAQIPERGSKCGGVEEVRRIE</sequence>
<dbReference type="InterPro" id="IPR032675">
    <property type="entry name" value="LRR_dom_sf"/>
</dbReference>
<dbReference type="SUPFAM" id="SSF52058">
    <property type="entry name" value="L domain-like"/>
    <property type="match status" value="1"/>
</dbReference>
<proteinExistence type="predicted"/>
<dbReference type="Proteomes" id="UP000053558">
    <property type="component" value="Unassembled WGS sequence"/>
</dbReference>
<evidence type="ECO:0000313" key="2">
    <source>
        <dbReference type="Proteomes" id="UP000053558"/>
    </source>
</evidence>